<evidence type="ECO:0000313" key="1">
    <source>
        <dbReference type="EMBL" id="GBQ85680.1"/>
    </source>
</evidence>
<gene>
    <name evidence="1" type="ORF">AA14337_3136</name>
</gene>
<accession>A0ABQ0PZV5</accession>
<dbReference type="RefSeq" id="WP_061506333.1">
    <property type="nucleotide sequence ID" value="NZ_BAPF01000054.1"/>
</dbReference>
<sequence>MYINIQYPDAIRIGGERLTSVEEQAIMEQVQALAGLNIFDHEATEAYLKNRVKARRKRRVPKEAWVDQYLKRRTLERKRNAKASKRKSVSGGLR</sequence>
<evidence type="ECO:0008006" key="3">
    <source>
        <dbReference type="Google" id="ProtNLM"/>
    </source>
</evidence>
<protein>
    <recommendedName>
        <fullName evidence="3">30S ribosomal protein S21</fullName>
    </recommendedName>
</protein>
<dbReference type="Proteomes" id="UP001065047">
    <property type="component" value="Unassembled WGS sequence"/>
</dbReference>
<keyword evidence="2" id="KW-1185">Reference proteome</keyword>
<dbReference type="GeneID" id="29557846"/>
<organism evidence="1 2">
    <name type="scientific">Acetobacter malorum DSM 14337</name>
    <dbReference type="NCBI Taxonomy" id="1307910"/>
    <lineage>
        <taxon>Bacteria</taxon>
        <taxon>Pseudomonadati</taxon>
        <taxon>Pseudomonadota</taxon>
        <taxon>Alphaproteobacteria</taxon>
        <taxon>Acetobacterales</taxon>
        <taxon>Acetobacteraceae</taxon>
        <taxon>Acetobacter</taxon>
    </lineage>
</organism>
<proteinExistence type="predicted"/>
<reference evidence="1" key="1">
    <citation type="submission" date="2013-04" db="EMBL/GenBank/DDBJ databases">
        <title>The genome sequencing project of 58 acetic acid bacteria.</title>
        <authorList>
            <person name="Okamoto-Kainuma A."/>
            <person name="Ishikawa M."/>
            <person name="Umino S."/>
            <person name="Koizumi Y."/>
            <person name="Shiwa Y."/>
            <person name="Yoshikawa H."/>
            <person name="Matsutani M."/>
            <person name="Matsushita K."/>
        </authorList>
    </citation>
    <scope>NUCLEOTIDE SEQUENCE</scope>
    <source>
        <strain evidence="1">DSM 14337</strain>
    </source>
</reference>
<dbReference type="EMBL" id="BAPF01000054">
    <property type="protein sequence ID" value="GBQ85680.1"/>
    <property type="molecule type" value="Genomic_DNA"/>
</dbReference>
<evidence type="ECO:0000313" key="2">
    <source>
        <dbReference type="Proteomes" id="UP001065047"/>
    </source>
</evidence>
<name>A0ABQ0PZV5_9PROT</name>
<comment type="caution">
    <text evidence="1">The sequence shown here is derived from an EMBL/GenBank/DDBJ whole genome shotgun (WGS) entry which is preliminary data.</text>
</comment>